<dbReference type="AlphaFoldDB" id="A0A382Y962"/>
<organism evidence="9">
    <name type="scientific">marine metagenome</name>
    <dbReference type="NCBI Taxonomy" id="408172"/>
    <lineage>
        <taxon>unclassified sequences</taxon>
        <taxon>metagenomes</taxon>
        <taxon>ecological metagenomes</taxon>
    </lineage>
</organism>
<evidence type="ECO:0000256" key="6">
    <source>
        <dbReference type="ARBA" id="ARBA00023136"/>
    </source>
</evidence>
<dbReference type="Pfam" id="PF06808">
    <property type="entry name" value="DctM"/>
    <property type="match status" value="1"/>
</dbReference>
<feature type="transmembrane region" description="Helical" evidence="7">
    <location>
        <begin position="102"/>
        <end position="121"/>
    </location>
</feature>
<gene>
    <name evidence="9" type="ORF">METZ01_LOCUS432383</name>
</gene>
<evidence type="ECO:0000256" key="3">
    <source>
        <dbReference type="ARBA" id="ARBA00022519"/>
    </source>
</evidence>
<dbReference type="GO" id="GO:0005886">
    <property type="term" value="C:plasma membrane"/>
    <property type="evidence" value="ECO:0007669"/>
    <property type="project" value="UniProtKB-SubCell"/>
</dbReference>
<comment type="subcellular location">
    <subcellularLocation>
        <location evidence="1">Cell inner membrane</location>
        <topology evidence="1">Multi-pass membrane protein</topology>
    </subcellularLocation>
</comment>
<feature type="transmembrane region" description="Helical" evidence="7">
    <location>
        <begin position="178"/>
        <end position="196"/>
    </location>
</feature>
<evidence type="ECO:0000256" key="2">
    <source>
        <dbReference type="ARBA" id="ARBA00022475"/>
    </source>
</evidence>
<feature type="non-terminal residue" evidence="9">
    <location>
        <position position="1"/>
    </location>
</feature>
<dbReference type="PANTHER" id="PTHR33362">
    <property type="entry name" value="SIALIC ACID TRAP TRANSPORTER PERMEASE PROTEIN SIAT-RELATED"/>
    <property type="match status" value="1"/>
</dbReference>
<evidence type="ECO:0000256" key="5">
    <source>
        <dbReference type="ARBA" id="ARBA00022989"/>
    </source>
</evidence>
<proteinExistence type="predicted"/>
<evidence type="ECO:0000256" key="1">
    <source>
        <dbReference type="ARBA" id="ARBA00004429"/>
    </source>
</evidence>
<dbReference type="PANTHER" id="PTHR33362:SF5">
    <property type="entry name" value="C4-DICARBOXYLATE TRAP TRANSPORTER LARGE PERMEASE PROTEIN DCTM"/>
    <property type="match status" value="1"/>
</dbReference>
<feature type="domain" description="TRAP C4-dicarboxylate transport system permease DctM subunit" evidence="8">
    <location>
        <begin position="1"/>
        <end position="243"/>
    </location>
</feature>
<evidence type="ECO:0000256" key="4">
    <source>
        <dbReference type="ARBA" id="ARBA00022692"/>
    </source>
</evidence>
<keyword evidence="2" id="KW-1003">Cell membrane</keyword>
<protein>
    <recommendedName>
        <fullName evidence="8">TRAP C4-dicarboxylate transport system permease DctM subunit domain-containing protein</fullName>
    </recommendedName>
</protein>
<keyword evidence="3" id="KW-0997">Cell inner membrane</keyword>
<name>A0A382Y962_9ZZZZ</name>
<keyword evidence="5 7" id="KW-1133">Transmembrane helix</keyword>
<evidence type="ECO:0000259" key="8">
    <source>
        <dbReference type="Pfam" id="PF06808"/>
    </source>
</evidence>
<dbReference type="InterPro" id="IPR010656">
    <property type="entry name" value="DctM"/>
</dbReference>
<dbReference type="GO" id="GO:0022857">
    <property type="term" value="F:transmembrane transporter activity"/>
    <property type="evidence" value="ECO:0007669"/>
    <property type="project" value="TreeGrafter"/>
</dbReference>
<feature type="transmembrane region" description="Helical" evidence="7">
    <location>
        <begin position="141"/>
        <end position="166"/>
    </location>
</feature>
<keyword evidence="6 7" id="KW-0472">Membrane</keyword>
<keyword evidence="4 7" id="KW-0812">Transmembrane</keyword>
<feature type="transmembrane region" description="Helical" evidence="7">
    <location>
        <begin position="216"/>
        <end position="240"/>
    </location>
</feature>
<sequence length="249" mass="27373">FIAGVGPAILLTTMMAVYAVVRNRRQARQRWQTSELIAALRNGIWALLMPVIILGGIYTGYFTPTESAAVAVVYAIVVEMLIHRELDWSGLHEVVAQTSQLLGALFPVLMMALSLNVFLTYQQVPEQLVHWLSGLITNSTTFLLGTNLFLLLTGCLMDIGSAILILAPMLQPIAAEQGLNAVHFGIIMVVNLEMGYLTPPLGLNIIVAMTVFKEEFWTICRAVLPFLAMMVVGLLLVSFLPQLSLFLLD</sequence>
<evidence type="ECO:0000313" key="9">
    <source>
        <dbReference type="EMBL" id="SVD79529.1"/>
    </source>
</evidence>
<feature type="transmembrane region" description="Helical" evidence="7">
    <location>
        <begin position="6"/>
        <end position="21"/>
    </location>
</feature>
<dbReference type="InterPro" id="IPR004681">
    <property type="entry name" value="TRAP_DctM"/>
</dbReference>
<feature type="transmembrane region" description="Helical" evidence="7">
    <location>
        <begin position="42"/>
        <end position="61"/>
    </location>
</feature>
<accession>A0A382Y962</accession>
<dbReference type="EMBL" id="UINC01173760">
    <property type="protein sequence ID" value="SVD79529.1"/>
    <property type="molecule type" value="Genomic_DNA"/>
</dbReference>
<reference evidence="9" key="1">
    <citation type="submission" date="2018-05" db="EMBL/GenBank/DDBJ databases">
        <authorList>
            <person name="Lanie J.A."/>
            <person name="Ng W.-L."/>
            <person name="Kazmierczak K.M."/>
            <person name="Andrzejewski T.M."/>
            <person name="Davidsen T.M."/>
            <person name="Wayne K.J."/>
            <person name="Tettelin H."/>
            <person name="Glass J.I."/>
            <person name="Rusch D."/>
            <person name="Podicherti R."/>
            <person name="Tsui H.-C.T."/>
            <person name="Winkler M.E."/>
        </authorList>
    </citation>
    <scope>NUCLEOTIDE SEQUENCE</scope>
</reference>
<evidence type="ECO:0000256" key="7">
    <source>
        <dbReference type="SAM" id="Phobius"/>
    </source>
</evidence>